<keyword evidence="4" id="KW-0507">mRNA processing</keyword>
<dbReference type="PANTHER" id="PTHR18034:SF3">
    <property type="entry name" value="PRE-MRNA-SPLICING FACTOR CWC22 HOMOLOG"/>
    <property type="match status" value="1"/>
</dbReference>
<evidence type="ECO:0000256" key="1">
    <source>
        <dbReference type="ARBA" id="ARBA00003777"/>
    </source>
</evidence>
<reference evidence="10" key="2">
    <citation type="submission" date="2015-01" db="EMBL/GenBank/DDBJ databases">
        <title>Evolutionary Origins and Diversification of the Mycorrhizal Mutualists.</title>
        <authorList>
            <consortium name="DOE Joint Genome Institute"/>
            <consortium name="Mycorrhizal Genomics Consortium"/>
            <person name="Kohler A."/>
            <person name="Kuo A."/>
            <person name="Nagy L.G."/>
            <person name="Floudas D."/>
            <person name="Copeland A."/>
            <person name="Barry K.W."/>
            <person name="Cichocki N."/>
            <person name="Veneault-Fourrey C."/>
            <person name="LaButti K."/>
            <person name="Lindquist E.A."/>
            <person name="Lipzen A."/>
            <person name="Lundell T."/>
            <person name="Morin E."/>
            <person name="Murat C."/>
            <person name="Riley R."/>
            <person name="Ohm R."/>
            <person name="Sun H."/>
            <person name="Tunlid A."/>
            <person name="Henrissat B."/>
            <person name="Grigoriev I.V."/>
            <person name="Hibbett D.S."/>
            <person name="Martin F."/>
        </authorList>
    </citation>
    <scope>NUCLEOTIDE SEQUENCE [LARGE SCALE GENOMIC DNA]</scope>
    <source>
        <strain evidence="10">441</strain>
    </source>
</reference>
<gene>
    <name evidence="9" type="ORF">PISMIDRAFT_178041</name>
</gene>
<dbReference type="InterPro" id="IPR050781">
    <property type="entry name" value="CWC22_splicing_factor"/>
</dbReference>
<evidence type="ECO:0000256" key="6">
    <source>
        <dbReference type="ARBA" id="ARBA00023242"/>
    </source>
</evidence>
<evidence type="ECO:0000259" key="8">
    <source>
        <dbReference type="PROSITE" id="PS51366"/>
    </source>
</evidence>
<dbReference type="SUPFAM" id="SSF48371">
    <property type="entry name" value="ARM repeat"/>
    <property type="match status" value="1"/>
</dbReference>
<dbReference type="STRING" id="765257.A0A0C9YQ72"/>
<comment type="similarity">
    <text evidence="3">Belongs to the CWC22 family.</text>
</comment>
<dbReference type="Gene3D" id="1.25.40.180">
    <property type="match status" value="1"/>
</dbReference>
<dbReference type="InterPro" id="IPR003890">
    <property type="entry name" value="MIF4G-like_typ-3"/>
</dbReference>
<keyword evidence="6" id="KW-0539">Nucleus</keyword>
<dbReference type="Pfam" id="PF02847">
    <property type="entry name" value="MA3"/>
    <property type="match status" value="1"/>
</dbReference>
<keyword evidence="10" id="KW-1185">Reference proteome</keyword>
<proteinExistence type="inferred from homology"/>
<dbReference type="Proteomes" id="UP000054018">
    <property type="component" value="Unassembled WGS sequence"/>
</dbReference>
<feature type="region of interest" description="Disordered" evidence="7">
    <location>
        <begin position="268"/>
        <end position="293"/>
    </location>
</feature>
<comment type="subcellular location">
    <subcellularLocation>
        <location evidence="2">Nucleus</location>
    </subcellularLocation>
</comment>
<comment type="function">
    <text evidence="1">Involved in pre-mRNA splicing.</text>
</comment>
<dbReference type="EMBL" id="KN833797">
    <property type="protein sequence ID" value="KIK18776.1"/>
    <property type="molecule type" value="Genomic_DNA"/>
</dbReference>
<dbReference type="AlphaFoldDB" id="A0A0C9YQ72"/>
<accession>A0A0C9YQ72</accession>
<evidence type="ECO:0000313" key="9">
    <source>
        <dbReference type="EMBL" id="KIK18776.1"/>
    </source>
</evidence>
<name>A0A0C9YQ72_9AGAM</name>
<dbReference type="InterPro" id="IPR003891">
    <property type="entry name" value="Initiation_fac_eIF4g_MI"/>
</dbReference>
<evidence type="ECO:0000256" key="5">
    <source>
        <dbReference type="ARBA" id="ARBA00023187"/>
    </source>
</evidence>
<organism evidence="9 10">
    <name type="scientific">Pisolithus microcarpus 441</name>
    <dbReference type="NCBI Taxonomy" id="765257"/>
    <lineage>
        <taxon>Eukaryota</taxon>
        <taxon>Fungi</taxon>
        <taxon>Dikarya</taxon>
        <taxon>Basidiomycota</taxon>
        <taxon>Agaricomycotina</taxon>
        <taxon>Agaricomycetes</taxon>
        <taxon>Agaricomycetidae</taxon>
        <taxon>Boletales</taxon>
        <taxon>Sclerodermatineae</taxon>
        <taxon>Pisolithaceae</taxon>
        <taxon>Pisolithus</taxon>
    </lineage>
</organism>
<evidence type="ECO:0000313" key="10">
    <source>
        <dbReference type="Proteomes" id="UP000054018"/>
    </source>
</evidence>
<protein>
    <recommendedName>
        <fullName evidence="8">MI domain-containing protein</fullName>
    </recommendedName>
</protein>
<sequence>MQAAAATDKSSQEYQRLSWDALRKSITGIVNRVNIANIKQVVPELFSENLIRGRGLFARSVMKAQAASLPFTPVFAALVAIINTKLPQVGELVLTRLISQFRRAFKRNDKTVCHSSTTFIAHLVNQAVAHEIIALETLIFLLERPTDDSIEIAVGFMREVGAFLAENSPKANALVFDRFRDVLNEGTISHRVQYMIEVLMQVRKDRYKDNPVIPEGLDLVEEEEQITHHIRLEEELQVQEGLNIFKYDANYVENEEKYKAIKAEILGEGSEDESGSAESSEEEEEEAEEQEDILDRTGTNLVNLRRMIYLTIMNALNYEEAVHKLLKIQLKEGEEIELINMIIECCSQERSYSTFYGLVGERFSRLNRVWMESIEQAFSGYYHTIHRYETNRLRNIARFFGHMFANDAISWANLGTIKMNEDDTTSSSRIFIKIMMQEMMESMGLKALAERFKDEEIRTACKDMFPMDNPKNTRFSINYFTSIGLGILTEEMREYLKVSAVTVSSISWALRRSRMLRVSSWNSAARCSNKNPRLQILIRRMIPTLIQTWIQPQTRLIRARTRTQHLMLPAHLSTPDGVPDAHLPHGGITARIVVGVLFGALIVRGATREGETRQFTAAMIHLRVDLGKMSVNETENGSVIGHALICTIGAGGMIRGTATMKESVIEATTRGMMVDVATVTGIALQVYGEALQAPDGEGRMNGTMMTGEDSTLLRRSGDLKKVMCRLPLAHIFATHCLQ</sequence>
<reference evidence="9 10" key="1">
    <citation type="submission" date="2014-04" db="EMBL/GenBank/DDBJ databases">
        <authorList>
            <consortium name="DOE Joint Genome Institute"/>
            <person name="Kuo A."/>
            <person name="Kohler A."/>
            <person name="Costa M.D."/>
            <person name="Nagy L.G."/>
            <person name="Floudas D."/>
            <person name="Copeland A."/>
            <person name="Barry K.W."/>
            <person name="Cichocki N."/>
            <person name="Veneault-Fourrey C."/>
            <person name="LaButti K."/>
            <person name="Lindquist E.A."/>
            <person name="Lipzen A."/>
            <person name="Lundell T."/>
            <person name="Morin E."/>
            <person name="Murat C."/>
            <person name="Sun H."/>
            <person name="Tunlid A."/>
            <person name="Henrissat B."/>
            <person name="Grigoriev I.V."/>
            <person name="Hibbett D.S."/>
            <person name="Martin F."/>
            <person name="Nordberg H.P."/>
            <person name="Cantor M.N."/>
            <person name="Hua S.X."/>
        </authorList>
    </citation>
    <scope>NUCLEOTIDE SEQUENCE [LARGE SCALE GENOMIC DNA]</scope>
    <source>
        <strain evidence="9 10">441</strain>
    </source>
</reference>
<evidence type="ECO:0000256" key="3">
    <source>
        <dbReference type="ARBA" id="ARBA00006856"/>
    </source>
</evidence>
<dbReference type="OrthoDB" id="1924287at2759"/>
<dbReference type="InterPro" id="IPR016024">
    <property type="entry name" value="ARM-type_fold"/>
</dbReference>
<dbReference type="GO" id="GO:0000398">
    <property type="term" value="P:mRNA splicing, via spliceosome"/>
    <property type="evidence" value="ECO:0007669"/>
    <property type="project" value="TreeGrafter"/>
</dbReference>
<evidence type="ECO:0000256" key="7">
    <source>
        <dbReference type="SAM" id="MobiDB-lite"/>
    </source>
</evidence>
<evidence type="ECO:0000256" key="4">
    <source>
        <dbReference type="ARBA" id="ARBA00022664"/>
    </source>
</evidence>
<dbReference type="GO" id="GO:0071013">
    <property type="term" value="C:catalytic step 2 spliceosome"/>
    <property type="evidence" value="ECO:0007669"/>
    <property type="project" value="TreeGrafter"/>
</dbReference>
<dbReference type="FunFam" id="1.25.40.180:FF:000004">
    <property type="entry name" value="pre-mRNA-splicing factor CWC22 homolog"/>
    <property type="match status" value="1"/>
</dbReference>
<feature type="compositionally biased region" description="Acidic residues" evidence="7">
    <location>
        <begin position="269"/>
        <end position="292"/>
    </location>
</feature>
<dbReference type="SMART" id="SM00543">
    <property type="entry name" value="MIF4G"/>
    <property type="match status" value="1"/>
</dbReference>
<dbReference type="SMART" id="SM00544">
    <property type="entry name" value="MA3"/>
    <property type="match status" value="1"/>
</dbReference>
<dbReference type="PROSITE" id="PS51366">
    <property type="entry name" value="MI"/>
    <property type="match status" value="1"/>
</dbReference>
<dbReference type="PANTHER" id="PTHR18034">
    <property type="entry name" value="CELL CYCLE CONTROL PROTEIN CWF22-RELATED"/>
    <property type="match status" value="1"/>
</dbReference>
<dbReference type="HOGENOM" id="CLU_376027_0_0_1"/>
<dbReference type="GO" id="GO:0003723">
    <property type="term" value="F:RNA binding"/>
    <property type="evidence" value="ECO:0007669"/>
    <property type="project" value="InterPro"/>
</dbReference>
<keyword evidence="5" id="KW-0508">mRNA splicing</keyword>
<feature type="domain" description="MI" evidence="8">
    <location>
        <begin position="303"/>
        <end position="419"/>
    </location>
</feature>
<evidence type="ECO:0000256" key="2">
    <source>
        <dbReference type="ARBA" id="ARBA00004123"/>
    </source>
</evidence>